<comment type="similarity">
    <text evidence="2">Belongs to the ABC transporter superfamily. ABCG family. Eye pigment precursor importer (TC 3.A.1.204) subfamily.</text>
</comment>
<dbReference type="Pfam" id="PF01061">
    <property type="entry name" value="ABC2_membrane"/>
    <property type="match status" value="1"/>
</dbReference>
<comment type="subcellular location">
    <subcellularLocation>
        <location evidence="1">Membrane</location>
        <topology evidence="1">Multi-pass membrane protein</topology>
    </subcellularLocation>
</comment>
<evidence type="ECO:0000313" key="11">
    <source>
        <dbReference type="EMBL" id="WAQ98346.1"/>
    </source>
</evidence>
<dbReference type="EMBL" id="CP111014">
    <property type="protein sequence ID" value="WAQ98346.1"/>
    <property type="molecule type" value="Genomic_DNA"/>
</dbReference>
<organism evidence="11 12">
    <name type="scientific">Mya arenaria</name>
    <name type="common">Soft-shell clam</name>
    <dbReference type="NCBI Taxonomy" id="6604"/>
    <lineage>
        <taxon>Eukaryota</taxon>
        <taxon>Metazoa</taxon>
        <taxon>Spiralia</taxon>
        <taxon>Lophotrochozoa</taxon>
        <taxon>Mollusca</taxon>
        <taxon>Bivalvia</taxon>
        <taxon>Autobranchia</taxon>
        <taxon>Heteroconchia</taxon>
        <taxon>Euheterodonta</taxon>
        <taxon>Imparidentia</taxon>
        <taxon>Neoheterodontei</taxon>
        <taxon>Myida</taxon>
        <taxon>Myoidea</taxon>
        <taxon>Myidae</taxon>
        <taxon>Mya</taxon>
    </lineage>
</organism>
<feature type="transmembrane region" description="Helical" evidence="9">
    <location>
        <begin position="531"/>
        <end position="553"/>
    </location>
</feature>
<evidence type="ECO:0000256" key="5">
    <source>
        <dbReference type="ARBA" id="ARBA00022741"/>
    </source>
</evidence>
<gene>
    <name evidence="11" type="ORF">MAR_022719</name>
</gene>
<dbReference type="InterPro" id="IPR050352">
    <property type="entry name" value="ABCG_transporters"/>
</dbReference>
<evidence type="ECO:0000256" key="3">
    <source>
        <dbReference type="ARBA" id="ARBA00022448"/>
    </source>
</evidence>
<evidence type="ECO:0000256" key="6">
    <source>
        <dbReference type="ARBA" id="ARBA00022840"/>
    </source>
</evidence>
<evidence type="ECO:0000256" key="8">
    <source>
        <dbReference type="ARBA" id="ARBA00023136"/>
    </source>
</evidence>
<evidence type="ECO:0000256" key="4">
    <source>
        <dbReference type="ARBA" id="ARBA00022692"/>
    </source>
</evidence>
<evidence type="ECO:0000259" key="10">
    <source>
        <dbReference type="PROSITE" id="PS50893"/>
    </source>
</evidence>
<reference evidence="11" key="1">
    <citation type="submission" date="2022-11" db="EMBL/GenBank/DDBJ databases">
        <title>Centuries of genome instability and evolution in soft-shell clam transmissible cancer (bioRxiv).</title>
        <authorList>
            <person name="Hart S.F.M."/>
            <person name="Yonemitsu M.A."/>
            <person name="Giersch R.M."/>
            <person name="Beal B.F."/>
            <person name="Arriagada G."/>
            <person name="Davis B.W."/>
            <person name="Ostrander E.A."/>
            <person name="Goff S.P."/>
            <person name="Metzger M.J."/>
        </authorList>
    </citation>
    <scope>NUCLEOTIDE SEQUENCE</scope>
    <source>
        <strain evidence="11">MELC-2E11</strain>
        <tissue evidence="11">Siphon/mantle</tissue>
    </source>
</reference>
<keyword evidence="7 9" id="KW-1133">Transmembrane helix</keyword>
<dbReference type="Gene3D" id="3.40.50.300">
    <property type="entry name" value="P-loop containing nucleotide triphosphate hydrolases"/>
    <property type="match status" value="1"/>
</dbReference>
<keyword evidence="3" id="KW-0813">Transport</keyword>
<dbReference type="InterPro" id="IPR003593">
    <property type="entry name" value="AAA+_ATPase"/>
</dbReference>
<dbReference type="SMART" id="SM00382">
    <property type="entry name" value="AAA"/>
    <property type="match status" value="1"/>
</dbReference>
<dbReference type="PANTHER" id="PTHR48041:SF63">
    <property type="entry name" value="EARLY GENE AT 23, ISOFORM C"/>
    <property type="match status" value="1"/>
</dbReference>
<dbReference type="InterPro" id="IPR043926">
    <property type="entry name" value="ABCG_dom"/>
</dbReference>
<evidence type="ECO:0000256" key="1">
    <source>
        <dbReference type="ARBA" id="ARBA00004141"/>
    </source>
</evidence>
<sequence length="561" mass="63368">MRSRSDDSVLQARGIKVKVKDKVILDDITVTAKSGELLAVLGPTGSGKTTLLNVISGRLKVDDGTITFNGNPFNKRQRRRLAFVQQQDVFFSKLTLWETLYFTAQLRLPETMAEEEKRTVIEEIVDVLDMRKCLHTIIGDIFVRGLSGGEKKRASIACELLTDPDILLLDEPTSGLDASTALTLMQQMRKYASTFNKTIMTSIHQPSSQVFHMFNNMLLVINGKEGYYGPAKEALGFFERIGLFCELHYNPADFILQTAKSDEETVNKILSEATRLRALPTSTDDKQNHINNDGVHYDVINNETTHENDVRVSLLDVTEKDTVADKPSQRWATSWFKQYRMLSWRSFKQTFGALREGYAIIQTSIVTMVVGALYWQIDMNVHTVRDIMGLKPVIAKERAAGAYRLSAYYIAKCTSDLPLSFSLPTFMFLVLFVMAGLGGVPEFFMTYPIVLLQVLVSQTVPPWLFWTRYLSTIQYPFGSVSQLIFDNFPPFPCNGTETSMYAVCKDVTDANVTTYVQPSDILTASGIVLPVGFYIFPAFIFIVGFRTIGYLILRFRRTRIL</sequence>
<keyword evidence="4 9" id="KW-0812">Transmembrane</keyword>
<keyword evidence="6" id="KW-0067">ATP-binding</keyword>
<keyword evidence="8 9" id="KW-0472">Membrane</keyword>
<keyword evidence="5" id="KW-0547">Nucleotide-binding</keyword>
<evidence type="ECO:0000313" key="12">
    <source>
        <dbReference type="Proteomes" id="UP001164746"/>
    </source>
</evidence>
<feature type="domain" description="ABC transporter" evidence="10">
    <location>
        <begin position="10"/>
        <end position="247"/>
    </location>
</feature>
<dbReference type="Pfam" id="PF19055">
    <property type="entry name" value="ABC2_membrane_7"/>
    <property type="match status" value="1"/>
</dbReference>
<keyword evidence="12" id="KW-1185">Reference proteome</keyword>
<proteinExistence type="inferred from homology"/>
<evidence type="ECO:0000256" key="2">
    <source>
        <dbReference type="ARBA" id="ARBA00005814"/>
    </source>
</evidence>
<evidence type="ECO:0000256" key="9">
    <source>
        <dbReference type="SAM" id="Phobius"/>
    </source>
</evidence>
<feature type="transmembrane region" description="Helical" evidence="9">
    <location>
        <begin position="357"/>
        <end position="377"/>
    </location>
</feature>
<protein>
    <submittedName>
        <fullName evidence="11">AB22G-like protein</fullName>
    </submittedName>
</protein>
<dbReference type="Pfam" id="PF00005">
    <property type="entry name" value="ABC_tran"/>
    <property type="match status" value="1"/>
</dbReference>
<evidence type="ECO:0000256" key="7">
    <source>
        <dbReference type="ARBA" id="ARBA00022989"/>
    </source>
</evidence>
<dbReference type="InterPro" id="IPR003439">
    <property type="entry name" value="ABC_transporter-like_ATP-bd"/>
</dbReference>
<dbReference type="InterPro" id="IPR013525">
    <property type="entry name" value="ABC2_TM"/>
</dbReference>
<dbReference type="InterPro" id="IPR027417">
    <property type="entry name" value="P-loop_NTPase"/>
</dbReference>
<dbReference type="SUPFAM" id="SSF52540">
    <property type="entry name" value="P-loop containing nucleoside triphosphate hydrolases"/>
    <property type="match status" value="1"/>
</dbReference>
<dbReference type="PANTHER" id="PTHR48041">
    <property type="entry name" value="ABC TRANSPORTER G FAMILY MEMBER 28"/>
    <property type="match status" value="1"/>
</dbReference>
<accession>A0ABY7DP24</accession>
<dbReference type="InterPro" id="IPR017871">
    <property type="entry name" value="ABC_transporter-like_CS"/>
</dbReference>
<dbReference type="PROSITE" id="PS00211">
    <property type="entry name" value="ABC_TRANSPORTER_1"/>
    <property type="match status" value="1"/>
</dbReference>
<dbReference type="PROSITE" id="PS50893">
    <property type="entry name" value="ABC_TRANSPORTER_2"/>
    <property type="match status" value="1"/>
</dbReference>
<dbReference type="Proteomes" id="UP001164746">
    <property type="component" value="Chromosome 3"/>
</dbReference>
<feature type="transmembrane region" description="Helical" evidence="9">
    <location>
        <begin position="421"/>
        <end position="440"/>
    </location>
</feature>
<name>A0ABY7DP24_MYAAR</name>